<keyword evidence="2" id="KW-0808">Transferase</keyword>
<dbReference type="PANTHER" id="PTHR18964:SF149">
    <property type="entry name" value="BIFUNCTIONAL UDP-N-ACETYLGLUCOSAMINE 2-EPIMERASE_N-ACETYLMANNOSAMINE KINASE"/>
    <property type="match status" value="1"/>
</dbReference>
<evidence type="ECO:0000313" key="3">
    <source>
        <dbReference type="Proteomes" id="UP000256779"/>
    </source>
</evidence>
<comment type="caution">
    <text evidence="2">The sequence shown here is derived from an EMBL/GenBank/DDBJ whole genome shotgun (WGS) entry which is preliminary data.</text>
</comment>
<dbReference type="CDD" id="cd23763">
    <property type="entry name" value="ASKHA_ATPase_ROK"/>
    <property type="match status" value="1"/>
</dbReference>
<dbReference type="EMBL" id="QREG01000019">
    <property type="protein sequence ID" value="RED94957.1"/>
    <property type="molecule type" value="Genomic_DNA"/>
</dbReference>
<gene>
    <name evidence="2" type="ORF">C7460_11969</name>
</gene>
<dbReference type="PANTHER" id="PTHR18964">
    <property type="entry name" value="ROK (REPRESSOR, ORF, KINASE) FAMILY"/>
    <property type="match status" value="1"/>
</dbReference>
<dbReference type="OrthoDB" id="49666at2"/>
<name>A0A3D9KZ57_MARFU</name>
<accession>A0A3D9KZ57</accession>
<proteinExistence type="inferred from homology"/>
<dbReference type="RefSeq" id="WP_115869459.1">
    <property type="nucleotide sequence ID" value="NZ_QREG01000019.1"/>
</dbReference>
<evidence type="ECO:0000256" key="1">
    <source>
        <dbReference type="ARBA" id="ARBA00006479"/>
    </source>
</evidence>
<dbReference type="SUPFAM" id="SSF53067">
    <property type="entry name" value="Actin-like ATPase domain"/>
    <property type="match status" value="1"/>
</dbReference>
<dbReference type="AlphaFoldDB" id="A0A3D9KZ57"/>
<comment type="similarity">
    <text evidence="1">Belongs to the ROK (NagC/XylR) family.</text>
</comment>
<reference evidence="2 3" key="1">
    <citation type="submission" date="2018-07" db="EMBL/GenBank/DDBJ databases">
        <title>Genomic Encyclopedia of Type Strains, Phase IV (KMG-IV): sequencing the most valuable type-strain genomes for metagenomic binning, comparative biology and taxonomic classification.</title>
        <authorList>
            <person name="Goeker M."/>
        </authorList>
    </citation>
    <scope>NUCLEOTIDE SEQUENCE [LARGE SCALE GENOMIC DNA]</scope>
    <source>
        <strain evidence="2 3">DSM 4134</strain>
    </source>
</reference>
<keyword evidence="3" id="KW-1185">Reference proteome</keyword>
<protein>
    <submittedName>
        <fullName evidence="2">Glucokinase</fullName>
    </submittedName>
</protein>
<organism evidence="2 3">
    <name type="scientific">Marinoscillum furvescens DSM 4134</name>
    <dbReference type="NCBI Taxonomy" id="1122208"/>
    <lineage>
        <taxon>Bacteria</taxon>
        <taxon>Pseudomonadati</taxon>
        <taxon>Bacteroidota</taxon>
        <taxon>Cytophagia</taxon>
        <taxon>Cytophagales</taxon>
        <taxon>Reichenbachiellaceae</taxon>
        <taxon>Marinoscillum</taxon>
    </lineage>
</organism>
<dbReference type="GO" id="GO:0016301">
    <property type="term" value="F:kinase activity"/>
    <property type="evidence" value="ECO:0007669"/>
    <property type="project" value="UniProtKB-KW"/>
</dbReference>
<keyword evidence="2" id="KW-0418">Kinase</keyword>
<dbReference type="InterPro" id="IPR000600">
    <property type="entry name" value="ROK"/>
</dbReference>
<dbReference type="InterPro" id="IPR043129">
    <property type="entry name" value="ATPase_NBD"/>
</dbReference>
<evidence type="ECO:0000313" key="2">
    <source>
        <dbReference type="EMBL" id="RED94957.1"/>
    </source>
</evidence>
<dbReference type="Pfam" id="PF00480">
    <property type="entry name" value="ROK"/>
    <property type="match status" value="1"/>
</dbReference>
<dbReference type="Gene3D" id="3.30.420.40">
    <property type="match status" value="2"/>
</dbReference>
<sequence length="311" mass="33592">MNNASLIGIGVDVGGSHIACGGVDLATGELVAGTHFEADLDNKATKELVFEQWARPINQCLEKIGDAAIDGIGFGMPGAFNYRDGIALYSGNDKYENLYGVSVVDELPAYLSKKNISLRFINDATAFAVGTSWFGAAKGTSKAICMTLGTGFGSAFIHNGAPVAHGTGVPANGCLWDAPFQSGIADEYFSTRWFVNEFELRLGERVAGVKEMVAHPRQGVVEGVFKTFAENLVQFMAPWITGFQPEVIVIGGNISRAWNRIEPWLGKAFEHRGIHIRCLVSDQLEEAAIAGSARLLNDDFWTQIKDDLPSQ</sequence>
<dbReference type="Proteomes" id="UP000256779">
    <property type="component" value="Unassembled WGS sequence"/>
</dbReference>